<organism evidence="1 2">
    <name type="scientific">Ephemerocybe angulata</name>
    <dbReference type="NCBI Taxonomy" id="980116"/>
    <lineage>
        <taxon>Eukaryota</taxon>
        <taxon>Fungi</taxon>
        <taxon>Dikarya</taxon>
        <taxon>Basidiomycota</taxon>
        <taxon>Agaricomycotina</taxon>
        <taxon>Agaricomycetes</taxon>
        <taxon>Agaricomycetidae</taxon>
        <taxon>Agaricales</taxon>
        <taxon>Agaricineae</taxon>
        <taxon>Psathyrellaceae</taxon>
        <taxon>Ephemerocybe</taxon>
    </lineage>
</organism>
<evidence type="ECO:0000313" key="1">
    <source>
        <dbReference type="EMBL" id="KAF5335211.1"/>
    </source>
</evidence>
<dbReference type="Gene3D" id="1.20.1280.50">
    <property type="match status" value="1"/>
</dbReference>
<dbReference type="EMBL" id="JAACJK010000064">
    <property type="protein sequence ID" value="KAF5335211.1"/>
    <property type="molecule type" value="Genomic_DNA"/>
</dbReference>
<name>A0A8H5C522_9AGAR</name>
<accession>A0A8H5C522</accession>
<reference evidence="1 2" key="1">
    <citation type="journal article" date="2020" name="ISME J.">
        <title>Uncovering the hidden diversity of litter-decomposition mechanisms in mushroom-forming fungi.</title>
        <authorList>
            <person name="Floudas D."/>
            <person name="Bentzer J."/>
            <person name="Ahren D."/>
            <person name="Johansson T."/>
            <person name="Persson P."/>
            <person name="Tunlid A."/>
        </authorList>
    </citation>
    <scope>NUCLEOTIDE SEQUENCE [LARGE SCALE GENOMIC DNA]</scope>
    <source>
        <strain evidence="1 2">CBS 175.51</strain>
    </source>
</reference>
<dbReference type="SUPFAM" id="SSF52047">
    <property type="entry name" value="RNI-like"/>
    <property type="match status" value="1"/>
</dbReference>
<dbReference type="InterPro" id="IPR032675">
    <property type="entry name" value="LRR_dom_sf"/>
</dbReference>
<dbReference type="AlphaFoldDB" id="A0A8H5C522"/>
<dbReference type="Gene3D" id="3.80.10.10">
    <property type="entry name" value="Ribonuclease Inhibitor"/>
    <property type="match status" value="1"/>
</dbReference>
<dbReference type="OrthoDB" id="3043464at2759"/>
<comment type="caution">
    <text evidence="1">The sequence shown here is derived from an EMBL/GenBank/DDBJ whole genome shotgun (WGS) entry which is preliminary data.</text>
</comment>
<dbReference type="Proteomes" id="UP000541558">
    <property type="component" value="Unassembled WGS sequence"/>
</dbReference>
<proteinExistence type="predicted"/>
<evidence type="ECO:0008006" key="3">
    <source>
        <dbReference type="Google" id="ProtNLM"/>
    </source>
</evidence>
<protein>
    <recommendedName>
        <fullName evidence="3">F-box domain-containing protein</fullName>
    </recommendedName>
</protein>
<evidence type="ECO:0000313" key="2">
    <source>
        <dbReference type="Proteomes" id="UP000541558"/>
    </source>
</evidence>
<gene>
    <name evidence="1" type="ORF">D9611_010893</name>
</gene>
<keyword evidence="2" id="KW-1185">Reference proteome</keyword>
<sequence length="616" mass="68517">MDLPFQQHFDTNYVPEDYEVQDIKTLIRHRQVIVDRIDEEIRALTERRNAHADIIHKYSELVSPIRRLPADILSTLFLASKACQEGSLTFAPSDMPAVVVFSHVCRQWRAIVLGMPLLWTSIHVLIPACPSFIGGRPRLPHEDEHSTDPLVTAWQARVELQLDKLNCWLSRSAACPLTVYLKASDTHNPFYGDNPELSNDHASARFTDILCSSSPRWKEVHFTIAINSPSFTFIRPLLRTSDEVPQLEKVHLDVLVAFEEPEITGNTFSLLGAPTITSLKLTRLWDSPPSLPAQWSSLTTLSIGSGYNSMAGYGSPPSVRCNGNQVLKILQLCPKLVRFSVDFGIRADNWGFGVHEESPGEGKVSHLFLESLSIQGHSIPAWLPKLLHLPRLQNLNIASTIPILGRDLNFGGPLIWIQEFGSQLTDVTFGYSSLSRADLLSCLECLPKLTKLRVTDNGISAPTGRIRRSGQAQQGPDARFHNAILTKLTPKFDQSGQCTSKDILCPRLEVFSSDLVERGEAAFTGEALANFIANRRRAFNSDPSIAAIKEVQVWCRAGEGAGLNEQEWDGSSDDLDLNGCRVIVHRYTHELDAGSLWESAGRLGVPAFYSEGYYDI</sequence>